<dbReference type="Pfam" id="PF07963">
    <property type="entry name" value="N_methyl"/>
    <property type="match status" value="1"/>
</dbReference>
<sequence>MDKQKGLTLVEVLVSLMLVTTVALMLVEQQGKTKELIRQLSWKAHASQLLDQVDESLYFDKVNLPSPPSEYYIDVKQSQKNMTLQISWFKNLYSMKRSYDLP</sequence>
<dbReference type="NCBIfam" id="TIGR02532">
    <property type="entry name" value="IV_pilin_GFxxxE"/>
    <property type="match status" value="1"/>
</dbReference>
<gene>
    <name evidence="2" type="ORF">EP47_13240</name>
</gene>
<accession>A0A0A2SRS3</accession>
<dbReference type="InterPro" id="IPR012902">
    <property type="entry name" value="N_methyl_site"/>
</dbReference>
<name>A0A0A2SRS3_9GAMM</name>
<organism evidence="2 3">
    <name type="scientific">Legionella norrlandica</name>
    <dbReference type="NCBI Taxonomy" id="1498499"/>
    <lineage>
        <taxon>Bacteria</taxon>
        <taxon>Pseudomonadati</taxon>
        <taxon>Pseudomonadota</taxon>
        <taxon>Gammaproteobacteria</taxon>
        <taxon>Legionellales</taxon>
        <taxon>Legionellaceae</taxon>
        <taxon>Legionella</taxon>
    </lineage>
</organism>
<dbReference type="RefSeq" id="WP_035891127.1">
    <property type="nucleotide sequence ID" value="NZ_JNCF01000072.1"/>
</dbReference>
<keyword evidence="1" id="KW-1133">Transmembrane helix</keyword>
<evidence type="ECO:0000313" key="2">
    <source>
        <dbReference type="EMBL" id="KGP62391.1"/>
    </source>
</evidence>
<dbReference type="AlphaFoldDB" id="A0A0A2SRS3"/>
<feature type="transmembrane region" description="Helical" evidence="1">
    <location>
        <begin position="6"/>
        <end position="27"/>
    </location>
</feature>
<dbReference type="OrthoDB" id="5653530at2"/>
<keyword evidence="3" id="KW-1185">Reference proteome</keyword>
<dbReference type="PROSITE" id="PS00409">
    <property type="entry name" value="PROKAR_NTER_METHYL"/>
    <property type="match status" value="1"/>
</dbReference>
<keyword evidence="1" id="KW-0812">Transmembrane</keyword>
<proteinExistence type="predicted"/>
<keyword evidence="1" id="KW-0472">Membrane</keyword>
<evidence type="ECO:0000313" key="3">
    <source>
        <dbReference type="Proteomes" id="UP000054422"/>
    </source>
</evidence>
<protein>
    <submittedName>
        <fullName evidence="2">Uncharacterized protein</fullName>
    </submittedName>
</protein>
<dbReference type="EMBL" id="JNCF01000072">
    <property type="protein sequence ID" value="KGP62391.1"/>
    <property type="molecule type" value="Genomic_DNA"/>
</dbReference>
<evidence type="ECO:0000256" key="1">
    <source>
        <dbReference type="SAM" id="Phobius"/>
    </source>
</evidence>
<dbReference type="Proteomes" id="UP000054422">
    <property type="component" value="Unassembled WGS sequence"/>
</dbReference>
<comment type="caution">
    <text evidence="2">The sequence shown here is derived from an EMBL/GenBank/DDBJ whole genome shotgun (WGS) entry which is preliminary data.</text>
</comment>
<dbReference type="STRING" id="1498499.EP47_13240"/>
<reference evidence="2 3" key="1">
    <citation type="submission" date="2014-05" db="EMBL/GenBank/DDBJ databases">
        <authorList>
            <person name="Rizzardi K."/>
            <person name="Winiecka-Krusnell J."/>
            <person name="Ramliden M."/>
            <person name="Alm E."/>
            <person name="Andersson S."/>
            <person name="Byfors S."/>
        </authorList>
    </citation>
    <scope>NUCLEOTIDE SEQUENCE [LARGE SCALE GENOMIC DNA]</scope>
    <source>
        <strain evidence="2 3">LEGN</strain>
    </source>
</reference>